<reference evidence="3 4" key="1">
    <citation type="submission" date="2019-08" db="EMBL/GenBank/DDBJ databases">
        <title>Lentzea from Indian Himalayas.</title>
        <authorList>
            <person name="Mandal S."/>
            <person name="Mallick Gupta A."/>
            <person name="Maiti P.K."/>
            <person name="Sarkar J."/>
            <person name="Mandal S."/>
        </authorList>
    </citation>
    <scope>NUCLEOTIDE SEQUENCE [LARGE SCALE GENOMIC DNA]</scope>
    <source>
        <strain evidence="3 4">PSKA42</strain>
    </source>
</reference>
<dbReference type="Gene3D" id="3.40.50.300">
    <property type="entry name" value="P-loop containing nucleotide triphosphate hydrolases"/>
    <property type="match status" value="1"/>
</dbReference>
<comment type="caution">
    <text evidence="3">The sequence shown here is derived from an EMBL/GenBank/DDBJ whole genome shotgun (WGS) entry which is preliminary data.</text>
</comment>
<keyword evidence="1" id="KW-0175">Coiled coil</keyword>
<feature type="coiled-coil region" evidence="1">
    <location>
        <begin position="696"/>
        <end position="723"/>
    </location>
</feature>
<protein>
    <recommendedName>
        <fullName evidence="5">AAA domain-containing protein</fullName>
    </recommendedName>
</protein>
<evidence type="ECO:0000313" key="3">
    <source>
        <dbReference type="EMBL" id="NKE62515.1"/>
    </source>
</evidence>
<dbReference type="SUPFAM" id="SSF52540">
    <property type="entry name" value="P-loop containing nucleoside triphosphate hydrolases"/>
    <property type="match status" value="1"/>
</dbReference>
<dbReference type="Pfam" id="PF13558">
    <property type="entry name" value="SbcC_Walker_B"/>
    <property type="match status" value="1"/>
</dbReference>
<proteinExistence type="predicted"/>
<dbReference type="EMBL" id="VSRL01000258">
    <property type="protein sequence ID" value="NKE62515.1"/>
    <property type="molecule type" value="Genomic_DNA"/>
</dbReference>
<dbReference type="Proteomes" id="UP001515943">
    <property type="component" value="Unassembled WGS sequence"/>
</dbReference>
<feature type="compositionally biased region" description="Basic and acidic residues" evidence="2">
    <location>
        <begin position="277"/>
        <end position="287"/>
    </location>
</feature>
<feature type="compositionally biased region" description="Basic and acidic residues" evidence="2">
    <location>
        <begin position="417"/>
        <end position="427"/>
    </location>
</feature>
<feature type="region of interest" description="Disordered" evidence="2">
    <location>
        <begin position="272"/>
        <end position="293"/>
    </location>
</feature>
<gene>
    <name evidence="3" type="ORF">FXN61_39610</name>
</gene>
<evidence type="ECO:0000313" key="4">
    <source>
        <dbReference type="Proteomes" id="UP001515943"/>
    </source>
</evidence>
<keyword evidence="4" id="KW-1185">Reference proteome</keyword>
<dbReference type="InterPro" id="IPR027417">
    <property type="entry name" value="P-loop_NTPase"/>
</dbReference>
<evidence type="ECO:0008006" key="5">
    <source>
        <dbReference type="Google" id="ProtNLM"/>
    </source>
</evidence>
<feature type="region of interest" description="Disordered" evidence="2">
    <location>
        <begin position="417"/>
        <end position="445"/>
    </location>
</feature>
<evidence type="ECO:0000256" key="2">
    <source>
        <dbReference type="SAM" id="MobiDB-lite"/>
    </source>
</evidence>
<organism evidence="3 4">
    <name type="scientific">Lentzea indica</name>
    <dbReference type="NCBI Taxonomy" id="2604800"/>
    <lineage>
        <taxon>Bacteria</taxon>
        <taxon>Bacillati</taxon>
        <taxon>Actinomycetota</taxon>
        <taxon>Actinomycetes</taxon>
        <taxon>Pseudonocardiales</taxon>
        <taxon>Pseudonocardiaceae</taxon>
        <taxon>Lentzea</taxon>
    </lineage>
</organism>
<evidence type="ECO:0000256" key="1">
    <source>
        <dbReference type="SAM" id="Coils"/>
    </source>
</evidence>
<sequence length="1120" mass="125350">MTRTVHTGQFRLARLQVVNWGTFCGYKDFPIDERGILLTGPSGSGKSSLMDAHSLALLPNHDQRFNASADLTARGAKQNSRSAAAYVRGAWSETNDEHEQSKVRYLRGGKPTWSAVGVTYEDGLGSSTTAVVVKWFTGAENDGSAMNTMHQLHDGTFDLQALNEWAEREFDTRWFKRMHPDVRFPSSQDAYLKELGRRIGLDRTGTALSLLGKAKAMKNVGDLNLFIRENMLDKPESFAAAARMLQTFTPLNEAYITAKRASRQEEVLRDVPPNWNDHQKSKQDHSTAEGLRGTPLERYVRGLHLAVLTTELNTLRESADLLEAQLLDQTKLKDDAQELLIRLTGQLQQQNSGLQLLEVQRQQFEAAAKAAREGFDRYGGYVGRLGEPVPQDDAAFRALLVRLPVLLESAREKKAELEPQAHREISRKVQAQQEHTDRDAELRRLRSAPTLIPGHAIARRETIVRGTGVPINALPYAAELIDIAEGEECWRPVAEKVLRNYGMRLLVATEHIDRVRRFVDSHNMRGLVEYTEVTAVSAHMPQPARNRLAGKLTVDQQHPHGRWLAAQLARQFDHVCVETAAELDGHRFAVTLNGTVKMPGNHYRKDDRPELTNPSSYILGANTAAKRQALEREVAALADEVRSASESADGFGERLEVANKRIDAATELMDFTTWSGVDYWAPTRAANDLGEQIAQIRANDVDLQRLETQRNKAQEEFEKAIGDWQKTKQRIDDEADEQIKLGDLRHAEEAKPHTVDEDERLYLDEVYTAIQTTATTSNISAIRRSMDRELDNRVTKATSRQALAAERIRSAITLFLEHWRDYAPDDSGDVNLSGASFAALHTEIVTRRLPEAMGKLQHMISNDMVPSIAMLQYTIDEAGRQIEERVGWVNAGLRRVEFNDGTHLQIAYAANPSADVKAFRDAVDELMRKAAVLKNDPEQQVAQFHRVKALMKQFTDQDTAAERWRRNVLDVRNSYTFYGRELDEGGITVYTYRNTATNSGGEQEKLVAFCLAAALSYNLADPDTDGRPRFGTLMLDEAFSKSDENFSAQALSAFDEFGFQLMIAAPIRMAGIVEPYIGQAILVDKRVTADGARSTGKTATFGELAARRFADEDGEIRATA</sequence>
<dbReference type="RefSeq" id="WP_167979147.1">
    <property type="nucleotide sequence ID" value="NZ_VSRL01000258.1"/>
</dbReference>
<accession>A0ABX1FU14</accession>
<feature type="compositionally biased region" description="Basic and acidic residues" evidence="2">
    <location>
        <begin position="434"/>
        <end position="444"/>
    </location>
</feature>
<name>A0ABX1FU14_9PSEU</name>
<dbReference type="Pfam" id="PF13555">
    <property type="entry name" value="AAA_29"/>
    <property type="match status" value="1"/>
</dbReference>